<feature type="domain" description="AB hydrolase-1" evidence="1">
    <location>
        <begin position="21"/>
        <end position="154"/>
    </location>
</feature>
<comment type="caution">
    <text evidence="2">The sequence shown here is derived from an EMBL/GenBank/DDBJ whole genome shotgun (WGS) entry which is preliminary data.</text>
</comment>
<accession>A0A398CDG6</accession>
<dbReference type="InterPro" id="IPR029058">
    <property type="entry name" value="AB_hydrolase_fold"/>
</dbReference>
<dbReference type="PANTHER" id="PTHR43433:SF5">
    <property type="entry name" value="AB HYDROLASE-1 DOMAIN-CONTAINING PROTEIN"/>
    <property type="match status" value="1"/>
</dbReference>
<dbReference type="InterPro" id="IPR000073">
    <property type="entry name" value="AB_hydrolase_1"/>
</dbReference>
<evidence type="ECO:0000313" key="2">
    <source>
        <dbReference type="EMBL" id="RID98987.1"/>
    </source>
</evidence>
<dbReference type="Gene3D" id="3.40.50.1820">
    <property type="entry name" value="alpha/beta hydrolase"/>
    <property type="match status" value="1"/>
</dbReference>
<dbReference type="AlphaFoldDB" id="A0A398CDG6"/>
<dbReference type="EMBL" id="QXJC01000001">
    <property type="protein sequence ID" value="RID98987.1"/>
    <property type="molecule type" value="Genomic_DNA"/>
</dbReference>
<sequence length="297" mass="31168">MQIQANGLRIEVDDQGPKDGPVVLLIMGLGMQLIAWPQALVQALTRRGFRVVRFDNRDIGLSQGFDAAGVPNIAAAGLRHWLHLPVRSPYSLADMARDALGVLDALGIGRAHVCGASMGGMIAQHLAASTPERVASLTLMMTSSGARSLPKPSWAVQRKLLSRPRGPGRDAAVDWVVHVLHAIGSPGYPADPVALRALALESVQRAWHPAGSARQLLAIVADGDRTPLLAHITAPTHIVHGADDPLLPPACARQLAQHIAGAQTDVIPGMGHDLPGALLERLAEGIAQTAARAGMSA</sequence>
<proteinExistence type="predicted"/>
<dbReference type="PANTHER" id="PTHR43433">
    <property type="entry name" value="HYDROLASE, ALPHA/BETA FOLD FAMILY PROTEIN"/>
    <property type="match status" value="1"/>
</dbReference>
<dbReference type="SUPFAM" id="SSF53474">
    <property type="entry name" value="alpha/beta-Hydrolases"/>
    <property type="match status" value="1"/>
</dbReference>
<dbReference type="OrthoDB" id="9798888at2"/>
<name>A0A398CDG6_9BURK</name>
<dbReference type="Proteomes" id="UP000266302">
    <property type="component" value="Unassembled WGS sequence"/>
</dbReference>
<dbReference type="GO" id="GO:0046503">
    <property type="term" value="P:glycerolipid catabolic process"/>
    <property type="evidence" value="ECO:0007669"/>
    <property type="project" value="TreeGrafter"/>
</dbReference>
<keyword evidence="2" id="KW-0378">Hydrolase</keyword>
<keyword evidence="3" id="KW-1185">Reference proteome</keyword>
<protein>
    <submittedName>
        <fullName evidence="2">Alpha/beta fold hydrolase</fullName>
    </submittedName>
</protein>
<evidence type="ECO:0000313" key="3">
    <source>
        <dbReference type="Proteomes" id="UP000266302"/>
    </source>
</evidence>
<dbReference type="RefSeq" id="WP_119107438.1">
    <property type="nucleotide sequence ID" value="NZ_QXJC01000001.1"/>
</dbReference>
<reference evidence="2 3" key="1">
    <citation type="submission" date="2018-09" db="EMBL/GenBank/DDBJ databases">
        <title>Draft genome of Simplicispira sp. NY-02.</title>
        <authorList>
            <person name="Im W.T."/>
        </authorList>
    </citation>
    <scope>NUCLEOTIDE SEQUENCE [LARGE SCALE GENOMIC DNA]</scope>
    <source>
        <strain evidence="2 3">NY-02</strain>
    </source>
</reference>
<dbReference type="InterPro" id="IPR050471">
    <property type="entry name" value="AB_hydrolase"/>
</dbReference>
<gene>
    <name evidence="2" type="ORF">D3F03_00570</name>
</gene>
<dbReference type="Pfam" id="PF00561">
    <property type="entry name" value="Abhydrolase_1"/>
    <property type="match status" value="1"/>
</dbReference>
<organism evidence="2 3">
    <name type="scientific">Simplicispira hankyongi</name>
    <dbReference type="NCBI Taxonomy" id="2315688"/>
    <lineage>
        <taxon>Bacteria</taxon>
        <taxon>Pseudomonadati</taxon>
        <taxon>Pseudomonadota</taxon>
        <taxon>Betaproteobacteria</taxon>
        <taxon>Burkholderiales</taxon>
        <taxon>Comamonadaceae</taxon>
        <taxon>Simplicispira</taxon>
    </lineage>
</organism>
<evidence type="ECO:0000259" key="1">
    <source>
        <dbReference type="Pfam" id="PF00561"/>
    </source>
</evidence>
<dbReference type="GO" id="GO:0004806">
    <property type="term" value="F:triacylglycerol lipase activity"/>
    <property type="evidence" value="ECO:0007669"/>
    <property type="project" value="TreeGrafter"/>
</dbReference>